<dbReference type="OrthoDB" id="189743at2"/>
<gene>
    <name evidence="4" type="ORF">DKT69_00670</name>
</gene>
<evidence type="ECO:0000313" key="4">
    <source>
        <dbReference type="EMBL" id="PWR17351.1"/>
    </source>
</evidence>
<keyword evidence="2" id="KW-0808">Transferase</keyword>
<dbReference type="RefSeq" id="WP_109799667.1">
    <property type="nucleotide sequence ID" value="NZ_QGKS01000051.1"/>
</dbReference>
<dbReference type="SUPFAM" id="SSF53335">
    <property type="entry name" value="S-adenosyl-L-methionine-dependent methyltransferases"/>
    <property type="match status" value="1"/>
</dbReference>
<evidence type="ECO:0000256" key="2">
    <source>
        <dbReference type="ARBA" id="ARBA00022679"/>
    </source>
</evidence>
<dbReference type="AlphaFoldDB" id="A0A317DRJ6"/>
<feature type="domain" description="Methyltransferase" evidence="3">
    <location>
        <begin position="46"/>
        <end position="134"/>
    </location>
</feature>
<dbReference type="Pfam" id="PF13649">
    <property type="entry name" value="Methyltransf_25"/>
    <property type="match status" value="1"/>
</dbReference>
<name>A0A317DRJ6_9ACTN</name>
<proteinExistence type="predicted"/>
<reference evidence="4 5" key="1">
    <citation type="submission" date="2018-05" db="EMBL/GenBank/DDBJ databases">
        <title>Micromonosporas from Atacama Desert.</title>
        <authorList>
            <person name="Carro L."/>
            <person name="Golinska P."/>
            <person name="Klenk H.-P."/>
            <person name="Goodfellow M."/>
        </authorList>
    </citation>
    <scope>NUCLEOTIDE SEQUENCE [LARGE SCALE GENOMIC DNA]</scope>
    <source>
        <strain evidence="4 5">4G51</strain>
    </source>
</reference>
<dbReference type="InterPro" id="IPR041698">
    <property type="entry name" value="Methyltransf_25"/>
</dbReference>
<dbReference type="EMBL" id="QGKS01000051">
    <property type="protein sequence ID" value="PWR17351.1"/>
    <property type="molecule type" value="Genomic_DNA"/>
</dbReference>
<evidence type="ECO:0000256" key="1">
    <source>
        <dbReference type="ARBA" id="ARBA00022603"/>
    </source>
</evidence>
<protein>
    <recommendedName>
        <fullName evidence="3">Methyltransferase domain-containing protein</fullName>
    </recommendedName>
</protein>
<dbReference type="CDD" id="cd02440">
    <property type="entry name" value="AdoMet_MTases"/>
    <property type="match status" value="1"/>
</dbReference>
<dbReference type="Proteomes" id="UP000246050">
    <property type="component" value="Unassembled WGS sequence"/>
</dbReference>
<comment type="caution">
    <text evidence="4">The sequence shown here is derived from an EMBL/GenBank/DDBJ whole genome shotgun (WGS) entry which is preliminary data.</text>
</comment>
<organism evidence="4 5">
    <name type="scientific">Micromonospora sicca</name>
    <dbReference type="NCBI Taxonomy" id="2202420"/>
    <lineage>
        <taxon>Bacteria</taxon>
        <taxon>Bacillati</taxon>
        <taxon>Actinomycetota</taxon>
        <taxon>Actinomycetes</taxon>
        <taxon>Micromonosporales</taxon>
        <taxon>Micromonosporaceae</taxon>
        <taxon>Micromonospora</taxon>
    </lineage>
</organism>
<evidence type="ECO:0000313" key="5">
    <source>
        <dbReference type="Proteomes" id="UP000246050"/>
    </source>
</evidence>
<evidence type="ECO:0000259" key="3">
    <source>
        <dbReference type="Pfam" id="PF13649"/>
    </source>
</evidence>
<keyword evidence="1" id="KW-0489">Methyltransferase</keyword>
<dbReference type="GO" id="GO:0008168">
    <property type="term" value="F:methyltransferase activity"/>
    <property type="evidence" value="ECO:0007669"/>
    <property type="project" value="UniProtKB-KW"/>
</dbReference>
<dbReference type="InterPro" id="IPR029063">
    <property type="entry name" value="SAM-dependent_MTases_sf"/>
</dbReference>
<dbReference type="Gene3D" id="3.40.50.150">
    <property type="entry name" value="Vaccinia Virus protein VP39"/>
    <property type="match status" value="1"/>
</dbReference>
<accession>A0A317DRJ6</accession>
<dbReference type="PANTHER" id="PTHR43861">
    <property type="entry name" value="TRANS-ACONITATE 2-METHYLTRANSFERASE-RELATED"/>
    <property type="match status" value="1"/>
</dbReference>
<sequence length="140" mass="14887">MDEVTTRNRAAYDRIAEDFAARNPDVPVPYLTLADEFQRRADGPLLDLGCGPGRDLGFWAARGATTVGLDLSAAMLRAARARVRAPLVQADLLRLPFRAGAFGGVWCSASLLHLPKAAAPATLGGIRRVLRPGGPLLLSV</sequence>
<dbReference type="GO" id="GO:0032259">
    <property type="term" value="P:methylation"/>
    <property type="evidence" value="ECO:0007669"/>
    <property type="project" value="UniProtKB-KW"/>
</dbReference>
<dbReference type="PANTHER" id="PTHR43861:SF1">
    <property type="entry name" value="TRANS-ACONITATE 2-METHYLTRANSFERASE"/>
    <property type="match status" value="1"/>
</dbReference>